<dbReference type="InterPro" id="IPR012337">
    <property type="entry name" value="RNaseH-like_sf"/>
</dbReference>
<evidence type="ECO:0000313" key="3">
    <source>
        <dbReference type="EMBL" id="CCA14815.1"/>
    </source>
</evidence>
<dbReference type="InterPro" id="IPR036397">
    <property type="entry name" value="RNaseH_sf"/>
</dbReference>
<dbReference type="Pfam" id="PF07727">
    <property type="entry name" value="RVT_2"/>
    <property type="match status" value="1"/>
</dbReference>
<reference evidence="3" key="2">
    <citation type="submission" date="2011-02" db="EMBL/GenBank/DDBJ databases">
        <authorList>
            <person name="MacLean D."/>
        </authorList>
    </citation>
    <scope>NUCLEOTIDE SEQUENCE</scope>
</reference>
<dbReference type="AlphaFoldDB" id="F0W188"/>
<dbReference type="EMBL" id="FR824051">
    <property type="protein sequence ID" value="CCA14815.1"/>
    <property type="molecule type" value="Genomic_DNA"/>
</dbReference>
<evidence type="ECO:0000259" key="2">
    <source>
        <dbReference type="PROSITE" id="PS50994"/>
    </source>
</evidence>
<gene>
    <name evidence="3" type="primary">AlNc14C6G859</name>
    <name evidence="3" type="ORF">ALNC14_009580</name>
</gene>
<dbReference type="GO" id="GO:0003676">
    <property type="term" value="F:nucleic acid binding"/>
    <property type="evidence" value="ECO:0007669"/>
    <property type="project" value="InterPro"/>
</dbReference>
<feature type="region of interest" description="Disordered" evidence="1">
    <location>
        <begin position="303"/>
        <end position="368"/>
    </location>
</feature>
<reference evidence="3" key="1">
    <citation type="journal article" date="2011" name="PLoS Biol.">
        <title>Gene gain and loss during evolution of obligate parasitism in the white rust pathogen of Arabidopsis thaliana.</title>
        <authorList>
            <person name="Kemen E."/>
            <person name="Gardiner A."/>
            <person name="Schultz-Larsen T."/>
            <person name="Kemen A.C."/>
            <person name="Balmuth A.L."/>
            <person name="Robert-Seilaniantz A."/>
            <person name="Bailey K."/>
            <person name="Holub E."/>
            <person name="Studholme D.J."/>
            <person name="Maclean D."/>
            <person name="Jones J.D."/>
        </authorList>
    </citation>
    <scope>NUCLEOTIDE SEQUENCE</scope>
</reference>
<dbReference type="CDD" id="cd09272">
    <property type="entry name" value="RNase_HI_RT_Ty1"/>
    <property type="match status" value="1"/>
</dbReference>
<proteinExistence type="predicted"/>
<protein>
    <submittedName>
        <fullName evidence="3">Integrase putative</fullName>
    </submittedName>
</protein>
<dbReference type="SUPFAM" id="SSF56672">
    <property type="entry name" value="DNA/RNA polymerases"/>
    <property type="match status" value="1"/>
</dbReference>
<feature type="domain" description="Integrase catalytic" evidence="2">
    <location>
        <begin position="34"/>
        <end position="215"/>
    </location>
</feature>
<dbReference type="InterPro" id="IPR001584">
    <property type="entry name" value="Integrase_cat-core"/>
</dbReference>
<dbReference type="PANTHER" id="PTHR11439:SF463">
    <property type="entry name" value="REVERSE TRANSCRIPTASE TY1_COPIA-TYPE DOMAIN-CONTAINING PROTEIN"/>
    <property type="match status" value="1"/>
</dbReference>
<organism evidence="3">
    <name type="scientific">Albugo laibachii Nc14</name>
    <dbReference type="NCBI Taxonomy" id="890382"/>
    <lineage>
        <taxon>Eukaryota</taxon>
        <taxon>Sar</taxon>
        <taxon>Stramenopiles</taxon>
        <taxon>Oomycota</taxon>
        <taxon>Peronosporomycetes</taxon>
        <taxon>Albuginales</taxon>
        <taxon>Albuginaceae</taxon>
        <taxon>Albugo</taxon>
    </lineage>
</organism>
<dbReference type="InterPro" id="IPR013103">
    <property type="entry name" value="RVT_2"/>
</dbReference>
<dbReference type="HOGENOM" id="CLU_001650_15_2_1"/>
<dbReference type="PROSITE" id="PS50994">
    <property type="entry name" value="INTEGRASE"/>
    <property type="match status" value="1"/>
</dbReference>
<name>F0W188_9STRA</name>
<evidence type="ECO:0000256" key="1">
    <source>
        <dbReference type="SAM" id="MobiDB-lite"/>
    </source>
</evidence>
<sequence length="829" mass="94329">MVTSYQAVDLLARMGPAPVEVLRNMVANDMIKDAKHHPTRVDQACVADASKEKWSKSRSQVTVVSAPTSLLSCSTSIPVAPWRKFLLAGFCLRSKSESENCDKNYIVKLQTQFGKKIKFVRHDGAREFATNTLKAFYADQGIQQQVTVTYAYQTNGTAERFIRTITTIGRSLLNHADLEKRFWAEAAMTAIYIKNRLPSPKITNKTPFEMICSNKPSVMHMRVGTRKLASECSWDIKKCQKLIGCDIEAGKVVISRDIKFDESTFGLSMDRSNEEIDDAVLDFDLLEMNDDDVRQIIYKQSGKRKNCPNNNVSDSTRRRSGVEEVSATDNSCDRRHKYRSNARKTLSYNEEEKQADYEDQESDSTSPRFWCAGANTVEATEMNEPATFQEATNGSDQLHWRNAIETELRSMRHCGIKRKADGSIEKYKARLVAKGFKQSTNWPLGQLDVVTAFLYGVMKERVYCAVPEGVKLDGNFDCLELVKAIYGLKQASRVWNETFDSFVGSIGFQVSDFDPFLNIKMGDGHCMLVLVYVDDVLVTVSSLEMISRTKADLKTRFGMTDSATLRQRHTEAFWHERVLDLSSRLVLSNEANKFDAPFREAVGAMIHLMTTTRPDIAYAVGYVSRFMENPQQEHWTAVKRISHYLLDKIDFHGYSDADWAGDLTDRKSTSDYTFMLIGSPVSWGSKKQSSVSLSTSEAEYIALSLDIQEGKWIHCLLCEILAAVNRLVPELTIFDDNQSCIKMTKNPVNHGRAKHIDIKYHHIRDEVKRGEVKLEYCETSVEQPSINPSLPNVLSSDEYLFDLAQRSLDRDQQVRYKIQHFIRWDCFSR</sequence>
<dbReference type="SUPFAM" id="SSF53098">
    <property type="entry name" value="Ribonuclease H-like"/>
    <property type="match status" value="1"/>
</dbReference>
<dbReference type="PANTHER" id="PTHR11439">
    <property type="entry name" value="GAG-POL-RELATED RETROTRANSPOSON"/>
    <property type="match status" value="1"/>
</dbReference>
<dbReference type="Gene3D" id="3.30.420.10">
    <property type="entry name" value="Ribonuclease H-like superfamily/Ribonuclease H"/>
    <property type="match status" value="1"/>
</dbReference>
<dbReference type="GO" id="GO:0015074">
    <property type="term" value="P:DNA integration"/>
    <property type="evidence" value="ECO:0007669"/>
    <property type="project" value="InterPro"/>
</dbReference>
<accession>F0W188</accession>
<dbReference type="InterPro" id="IPR043502">
    <property type="entry name" value="DNA/RNA_pol_sf"/>
</dbReference>